<dbReference type="CDD" id="cd00077">
    <property type="entry name" value="HDc"/>
    <property type="match status" value="1"/>
</dbReference>
<keyword evidence="4" id="KW-1185">Reference proteome</keyword>
<name>A0A8S1IKP7_9CHLO</name>
<dbReference type="Proteomes" id="UP000708148">
    <property type="component" value="Unassembled WGS sequence"/>
</dbReference>
<dbReference type="AlphaFoldDB" id="A0A8S1IKP7"/>
<sequence length="360" mass="39219">MRGVGEGGGCPSRGTDLVRLKSHSLAGPREVQPSSPAKVARAACRAGRCGGGIGLGGAGRSANSDGGVPQRARQACQALVATSLPPAWGISREEPTWYEGLSKDDVTIPFLWGLLAPKVRYLPAGDRRRLQVALAVAFAAHDGQKRKSGEPFVTHPVEVTRILAGLQLDVATLTAGLLHDTVEDTDALTFEDIERRFGSDVRRIVEGETRISKAPGGATGRKWAPGEEDPIEAIDFRHFFLSMTEDVRIILVKLADRLHNMRTMGSMDEEKQKKKAQETLFVFSPLADSLGLVAMKEELEELSIKILDPERSQELASRMEATVNEQRSAVQMAQNVLLDHLNGDDFLNNQARLHHRIIGP</sequence>
<dbReference type="SUPFAM" id="SSF109604">
    <property type="entry name" value="HD-domain/PDEase-like"/>
    <property type="match status" value="1"/>
</dbReference>
<gene>
    <name evidence="3" type="ORF">OSTQU699_LOCUS457</name>
</gene>
<evidence type="ECO:0000313" key="4">
    <source>
        <dbReference type="Proteomes" id="UP000708148"/>
    </source>
</evidence>
<evidence type="ECO:0000256" key="1">
    <source>
        <dbReference type="ARBA" id="ARBA00007476"/>
    </source>
</evidence>
<evidence type="ECO:0000313" key="3">
    <source>
        <dbReference type="EMBL" id="CAD7695097.1"/>
    </source>
</evidence>
<protein>
    <recommendedName>
        <fullName evidence="2">HD domain-containing protein</fullName>
    </recommendedName>
</protein>
<dbReference type="Gene3D" id="1.10.3210.10">
    <property type="entry name" value="Hypothetical protein af1432"/>
    <property type="match status" value="1"/>
</dbReference>
<feature type="domain" description="HD" evidence="2">
    <location>
        <begin position="152"/>
        <end position="261"/>
    </location>
</feature>
<organism evidence="3 4">
    <name type="scientific">Ostreobium quekettii</name>
    <dbReference type="NCBI Taxonomy" id="121088"/>
    <lineage>
        <taxon>Eukaryota</taxon>
        <taxon>Viridiplantae</taxon>
        <taxon>Chlorophyta</taxon>
        <taxon>core chlorophytes</taxon>
        <taxon>Ulvophyceae</taxon>
        <taxon>TCBD clade</taxon>
        <taxon>Bryopsidales</taxon>
        <taxon>Ostreobineae</taxon>
        <taxon>Ostreobiaceae</taxon>
        <taxon>Ostreobium</taxon>
    </lineage>
</organism>
<dbReference type="InterPro" id="IPR006674">
    <property type="entry name" value="HD_domain"/>
</dbReference>
<dbReference type="PANTHER" id="PTHR43061">
    <property type="entry name" value="GTP DIPHOSPHOKINASE RSH1, CHLOROPLASTIC-RELATED"/>
    <property type="match status" value="1"/>
</dbReference>
<comment type="caution">
    <text evidence="3">The sequence shown here is derived from an EMBL/GenBank/DDBJ whole genome shotgun (WGS) entry which is preliminary data.</text>
</comment>
<evidence type="ECO:0000259" key="2">
    <source>
        <dbReference type="PROSITE" id="PS51831"/>
    </source>
</evidence>
<reference evidence="3" key="1">
    <citation type="submission" date="2020-12" db="EMBL/GenBank/DDBJ databases">
        <authorList>
            <person name="Iha C."/>
        </authorList>
    </citation>
    <scope>NUCLEOTIDE SEQUENCE</scope>
</reference>
<dbReference type="OrthoDB" id="430679at2759"/>
<dbReference type="FunFam" id="1.10.3210.10:FF:000001">
    <property type="entry name" value="GTP pyrophosphokinase RelA"/>
    <property type="match status" value="1"/>
</dbReference>
<accession>A0A8S1IKP7</accession>
<dbReference type="InterPro" id="IPR003607">
    <property type="entry name" value="HD/PDEase_dom"/>
</dbReference>
<dbReference type="Pfam" id="PF13328">
    <property type="entry name" value="HD_4"/>
    <property type="match status" value="1"/>
</dbReference>
<dbReference type="SMART" id="SM00471">
    <property type="entry name" value="HDc"/>
    <property type="match status" value="1"/>
</dbReference>
<comment type="similarity">
    <text evidence="1">Belongs to the RelA/SpoT family.</text>
</comment>
<dbReference type="EMBL" id="CAJHUC010000306">
    <property type="protein sequence ID" value="CAD7695097.1"/>
    <property type="molecule type" value="Genomic_DNA"/>
</dbReference>
<proteinExistence type="inferred from homology"/>
<dbReference type="PANTHER" id="PTHR43061:SF1">
    <property type="entry name" value="GTP DIPHOSPHOKINASE RSH1, CHLOROPLASTIC-RELATED"/>
    <property type="match status" value="1"/>
</dbReference>
<dbReference type="PROSITE" id="PS51831">
    <property type="entry name" value="HD"/>
    <property type="match status" value="1"/>
</dbReference>